<proteinExistence type="inferred from homology"/>
<evidence type="ECO:0000313" key="4">
    <source>
        <dbReference type="EMBL" id="WOH13885.1"/>
    </source>
</evidence>
<keyword evidence="5" id="KW-1185">Reference proteome</keyword>
<dbReference type="PANTHER" id="PTHR46128">
    <property type="entry name" value="MITOCHONDRIAL GROUP I INTRON SPLICING FACTOR CCM1"/>
    <property type="match status" value="1"/>
</dbReference>
<organism evidence="4 5">
    <name type="scientific">Daucus carota subsp. sativus</name>
    <name type="common">Carrot</name>
    <dbReference type="NCBI Taxonomy" id="79200"/>
    <lineage>
        <taxon>Eukaryota</taxon>
        <taxon>Viridiplantae</taxon>
        <taxon>Streptophyta</taxon>
        <taxon>Embryophyta</taxon>
        <taxon>Tracheophyta</taxon>
        <taxon>Spermatophyta</taxon>
        <taxon>Magnoliopsida</taxon>
        <taxon>eudicotyledons</taxon>
        <taxon>Gunneridae</taxon>
        <taxon>Pentapetalae</taxon>
        <taxon>asterids</taxon>
        <taxon>campanulids</taxon>
        <taxon>Apiales</taxon>
        <taxon>Apiaceae</taxon>
        <taxon>Apioideae</taxon>
        <taxon>Scandiceae</taxon>
        <taxon>Daucinae</taxon>
        <taxon>Daucus</taxon>
        <taxon>Daucus sect. Daucus</taxon>
    </lineage>
</organism>
<sequence>MMECEGIVHDIQIHNILIDGLCKIRKLNKARIIFDKLASSGLQPDVITHNIMIRGLCQEGLFEEAKELLSKMETSICLPNDVTYNTIIRGSLLNKRYEEAAVLIENMRARKFSEDASTTSMVLDLLSKEEQDPSVLAFCRWCWTVKQEHKCTMAPGYIEGMSKLFLLTIT</sequence>
<protein>
    <recommendedName>
        <fullName evidence="6">Pentacotripeptide-repeat region of PRORP domain-containing protein</fullName>
    </recommendedName>
</protein>
<feature type="repeat" description="PPR" evidence="3">
    <location>
        <begin position="80"/>
        <end position="114"/>
    </location>
</feature>
<dbReference type="Pfam" id="PF13041">
    <property type="entry name" value="PPR_2"/>
    <property type="match status" value="1"/>
</dbReference>
<evidence type="ECO:0000256" key="1">
    <source>
        <dbReference type="ARBA" id="ARBA00007626"/>
    </source>
</evidence>
<evidence type="ECO:0000256" key="2">
    <source>
        <dbReference type="ARBA" id="ARBA00022737"/>
    </source>
</evidence>
<dbReference type="InterPro" id="IPR050872">
    <property type="entry name" value="PPR_P_subfamily"/>
</dbReference>
<dbReference type="Proteomes" id="UP000077755">
    <property type="component" value="Chromosome 9"/>
</dbReference>
<evidence type="ECO:0008006" key="6">
    <source>
        <dbReference type="Google" id="ProtNLM"/>
    </source>
</evidence>
<dbReference type="EMBL" id="CP093351">
    <property type="protein sequence ID" value="WOH13885.1"/>
    <property type="molecule type" value="Genomic_DNA"/>
</dbReference>
<dbReference type="InterPro" id="IPR011990">
    <property type="entry name" value="TPR-like_helical_dom_sf"/>
</dbReference>
<comment type="similarity">
    <text evidence="1">Belongs to the PPR family. P subfamily.</text>
</comment>
<dbReference type="NCBIfam" id="TIGR00756">
    <property type="entry name" value="PPR"/>
    <property type="match status" value="3"/>
</dbReference>
<keyword evidence="2" id="KW-0677">Repeat</keyword>
<dbReference type="PANTHER" id="PTHR46128:SF211">
    <property type="entry name" value="PENTACOTRIPEPTIDE-REPEAT REGION OF PRORP DOMAIN-CONTAINING PROTEIN"/>
    <property type="match status" value="1"/>
</dbReference>
<reference evidence="4" key="1">
    <citation type="journal article" date="2016" name="Nat. Genet.">
        <title>A high-quality carrot genome assembly provides new insights into carotenoid accumulation and asterid genome evolution.</title>
        <authorList>
            <person name="Iorizzo M."/>
            <person name="Ellison S."/>
            <person name="Senalik D."/>
            <person name="Zeng P."/>
            <person name="Satapoomin P."/>
            <person name="Huang J."/>
            <person name="Bowman M."/>
            <person name="Iovene M."/>
            <person name="Sanseverino W."/>
            <person name="Cavagnaro P."/>
            <person name="Yildiz M."/>
            <person name="Macko-Podgorni A."/>
            <person name="Moranska E."/>
            <person name="Grzebelus E."/>
            <person name="Grzebelus D."/>
            <person name="Ashrafi H."/>
            <person name="Zheng Z."/>
            <person name="Cheng S."/>
            <person name="Spooner D."/>
            <person name="Van Deynze A."/>
            <person name="Simon P."/>
        </authorList>
    </citation>
    <scope>NUCLEOTIDE SEQUENCE</scope>
    <source>
        <tissue evidence="4">Leaf</tissue>
    </source>
</reference>
<accession>A0AAF0XTV0</accession>
<gene>
    <name evidence="4" type="ORF">DCAR_0933398</name>
</gene>
<feature type="repeat" description="PPR" evidence="3">
    <location>
        <begin position="10"/>
        <end position="44"/>
    </location>
</feature>
<dbReference type="Gene3D" id="1.25.40.10">
    <property type="entry name" value="Tetratricopeptide repeat domain"/>
    <property type="match status" value="1"/>
</dbReference>
<name>A0AAF0XTV0_DAUCS</name>
<dbReference type="PROSITE" id="PS51375">
    <property type="entry name" value="PPR"/>
    <property type="match status" value="3"/>
</dbReference>
<dbReference type="AlphaFoldDB" id="A0AAF0XTV0"/>
<evidence type="ECO:0000256" key="3">
    <source>
        <dbReference type="PROSITE-ProRule" id="PRU00708"/>
    </source>
</evidence>
<evidence type="ECO:0000313" key="5">
    <source>
        <dbReference type="Proteomes" id="UP000077755"/>
    </source>
</evidence>
<feature type="repeat" description="PPR" evidence="3">
    <location>
        <begin position="45"/>
        <end position="79"/>
    </location>
</feature>
<dbReference type="Pfam" id="PF01535">
    <property type="entry name" value="PPR"/>
    <property type="match status" value="1"/>
</dbReference>
<dbReference type="InterPro" id="IPR002885">
    <property type="entry name" value="PPR_rpt"/>
</dbReference>
<reference evidence="4" key="2">
    <citation type="submission" date="2022-03" db="EMBL/GenBank/DDBJ databases">
        <title>Draft title - Genomic analysis of global carrot germplasm unveils the trajectory of domestication and the origin of high carotenoid orange carrot.</title>
        <authorList>
            <person name="Iorizzo M."/>
            <person name="Ellison S."/>
            <person name="Senalik D."/>
            <person name="Macko-Podgorni A."/>
            <person name="Grzebelus D."/>
            <person name="Bostan H."/>
            <person name="Rolling W."/>
            <person name="Curaba J."/>
            <person name="Simon P."/>
        </authorList>
    </citation>
    <scope>NUCLEOTIDE SEQUENCE</scope>
    <source>
        <tissue evidence="4">Leaf</tissue>
    </source>
</reference>